<evidence type="ECO:0000259" key="1">
    <source>
        <dbReference type="PROSITE" id="PS50166"/>
    </source>
</evidence>
<dbReference type="GO" id="GO:0005634">
    <property type="term" value="C:nucleus"/>
    <property type="evidence" value="ECO:0007669"/>
    <property type="project" value="UniProtKB-ARBA"/>
</dbReference>
<dbReference type="Proteomes" id="UP000193685">
    <property type="component" value="Unassembled WGS sequence"/>
</dbReference>
<dbReference type="InterPro" id="IPR057941">
    <property type="entry name" value="TPR_TNPO3_IPO13_2nd"/>
</dbReference>
<dbReference type="RefSeq" id="XP_040725993.1">
    <property type="nucleotide sequence ID" value="XM_040871113.1"/>
</dbReference>
<feature type="domain" description="Importin N-terminal" evidence="1">
    <location>
        <begin position="28"/>
        <end position="94"/>
    </location>
</feature>
<dbReference type="GO" id="GO:0006606">
    <property type="term" value="P:protein import into nucleus"/>
    <property type="evidence" value="ECO:0007669"/>
    <property type="project" value="TreeGrafter"/>
</dbReference>
<dbReference type="InterPro" id="IPR057942">
    <property type="entry name" value="TPR_TNPO3_IPO13_3rd"/>
</dbReference>
<dbReference type="Pfam" id="PF24140">
    <property type="entry name" value="TPR_TNPO3_IPO13_3rd"/>
    <property type="match status" value="1"/>
</dbReference>
<dbReference type="PANTHER" id="PTHR12363:SF53">
    <property type="entry name" value="MRNA TRANSPORT REGULATOR MTR10"/>
    <property type="match status" value="1"/>
</dbReference>
<dbReference type="InterPro" id="IPR001494">
    <property type="entry name" value="Importin-beta_N"/>
</dbReference>
<dbReference type="Pfam" id="PF08389">
    <property type="entry name" value="Xpo1"/>
    <property type="match status" value="1"/>
</dbReference>
<protein>
    <submittedName>
        <fullName evidence="2">Armadillo-type protein</fullName>
    </submittedName>
</protein>
<dbReference type="OrthoDB" id="435593at2759"/>
<dbReference type="Pfam" id="PF03810">
    <property type="entry name" value="IBN_N"/>
    <property type="match status" value="1"/>
</dbReference>
<dbReference type="EMBL" id="MCFI01000007">
    <property type="protein sequence ID" value="ORY83698.1"/>
    <property type="molecule type" value="Genomic_DNA"/>
</dbReference>
<sequence>MTTNQPGPLLAALQTLYGNSERSQKEQASKFLEDFQKSQEAWQLALSLLQEDASVEAKLFAAQTLRMKIALDSHQLPSTALEPLRDNLVQLIVRYATGPKPILTALCVAVATLALQLSQWTTMLQDMMQVLSKDLDSWQALLLFLSILPEELSEDRKLGLSQQQLQERVEQLLTGNAKTVLELLCVYTQMTQKEGRRPSPLLLTCLQTWLREIPVIDMIRSPLVELAFSALSDDDLFEAAVDFLCAVFAETSEVNDSTVVASIEILFPSLMSLRPRLAASKDDSDAFRGYARLFSEAGEAWVILCARQPQQFKTLVEAIAEAAAVDEDLEIVKFTFLFWYDLKQALLSERYAEAKAVYAPIYAGLVDILIAHLHYPLTNDDDLFNGDKEAEETFRSFRHEMGDVLKDCCNVVGGSICLGKAFTKVQQLLASPSAQWQQVEAPLFSMRAMAREISTDEEEVLPQIMETLLSLPEHPKIRYAATLVLGRYTEWTARHPEVLLPQLNYITSGFKRTDRDVTSAAALALKHFCQDCSTHLVPHIAQLHGFYEQVLPELDFDSKLETTEAIGHVVLAQPREALQQSLQPFLLPFKDRLAAAELQQVADDVELLTVFCCTVDPYVEAGDAHPCVAAFSELWPAISTLLDRNGSHPLIAERTCRFMKEFVSHYRRHALPLLPVMAEKLAAGFATHQQGCYLWASGACIREFADAEYNAPETVDAVWSFVEGQSVGMFKLLSTTTPESIPDVVEDFFRLSMDALLGNPDRFLQSAYLSTFMQASLACLSMEHRDALTAVLRFLRDLSVWLLPEPPTSGQSISDPARQALQQLMMTQGQALATAVFVGQIYTFPRDCITDASGVLLTLLEWQPEATFLWIEAALSTLPAGSVSADEQTGLLGKAQTALQEPGDAQARVRKVRSILQDFTTLYRRRMVNSRQTIRHEWQFRF</sequence>
<comment type="caution">
    <text evidence="2">The sequence shown here is derived from an EMBL/GenBank/DDBJ whole genome shotgun (WGS) entry which is preliminary data.</text>
</comment>
<dbReference type="OMA" id="LECITSW"/>
<dbReference type="GO" id="GO:0031267">
    <property type="term" value="F:small GTPase binding"/>
    <property type="evidence" value="ECO:0007669"/>
    <property type="project" value="InterPro"/>
</dbReference>
<keyword evidence="3" id="KW-1185">Reference proteome</keyword>
<name>A0A1Y2FID5_PROLT</name>
<dbReference type="InterPro" id="IPR016024">
    <property type="entry name" value="ARM-type_fold"/>
</dbReference>
<dbReference type="STRING" id="56484.A0A1Y2FID5"/>
<gene>
    <name evidence="2" type="ORF">BCR37DRAFT_392169</name>
</gene>
<evidence type="ECO:0000313" key="3">
    <source>
        <dbReference type="Proteomes" id="UP000193685"/>
    </source>
</evidence>
<accession>A0A1Y2FID5</accession>
<dbReference type="Pfam" id="PF24139">
    <property type="entry name" value="TPR_TNPO3_IPO13_4th"/>
    <property type="match status" value="1"/>
</dbReference>
<reference evidence="2 3" key="1">
    <citation type="submission" date="2016-07" db="EMBL/GenBank/DDBJ databases">
        <title>Pervasive Adenine N6-methylation of Active Genes in Fungi.</title>
        <authorList>
            <consortium name="DOE Joint Genome Institute"/>
            <person name="Mondo S.J."/>
            <person name="Dannebaum R.O."/>
            <person name="Kuo R.C."/>
            <person name="Labutti K."/>
            <person name="Haridas S."/>
            <person name="Kuo A."/>
            <person name="Salamov A."/>
            <person name="Ahrendt S.R."/>
            <person name="Lipzen A."/>
            <person name="Sullivan W."/>
            <person name="Andreopoulos W.B."/>
            <person name="Clum A."/>
            <person name="Lindquist E."/>
            <person name="Daum C."/>
            <person name="Ramamoorthy G.K."/>
            <person name="Gryganskyi A."/>
            <person name="Culley D."/>
            <person name="Magnuson J.K."/>
            <person name="James T.Y."/>
            <person name="O'Malley M.A."/>
            <person name="Stajich J.E."/>
            <person name="Spatafora J.W."/>
            <person name="Visel A."/>
            <person name="Grigoriev I.V."/>
        </authorList>
    </citation>
    <scope>NUCLEOTIDE SEQUENCE [LARGE SCALE GENOMIC DNA]</scope>
    <source>
        <strain evidence="2 3">12-1054</strain>
    </source>
</reference>
<dbReference type="GO" id="GO:0005737">
    <property type="term" value="C:cytoplasm"/>
    <property type="evidence" value="ECO:0007669"/>
    <property type="project" value="TreeGrafter"/>
</dbReference>
<dbReference type="GeneID" id="63787712"/>
<dbReference type="SMART" id="SM00913">
    <property type="entry name" value="IBN_N"/>
    <property type="match status" value="1"/>
</dbReference>
<dbReference type="InterPro" id="IPR013598">
    <property type="entry name" value="Exportin-1/Importin-b-like"/>
</dbReference>
<dbReference type="PANTHER" id="PTHR12363">
    <property type="entry name" value="TRANSPORTIN 3 AND IMPORTIN 13"/>
    <property type="match status" value="1"/>
</dbReference>
<dbReference type="Gene3D" id="1.25.10.10">
    <property type="entry name" value="Leucine-rich Repeat Variant"/>
    <property type="match status" value="1"/>
</dbReference>
<dbReference type="Pfam" id="PF24138">
    <property type="entry name" value="TPR_TNPO3_IPO13_2nd"/>
    <property type="match status" value="1"/>
</dbReference>
<dbReference type="InterPro" id="IPR051345">
    <property type="entry name" value="Importin_beta-like_NTR"/>
</dbReference>
<evidence type="ECO:0000313" key="2">
    <source>
        <dbReference type="EMBL" id="ORY83698.1"/>
    </source>
</evidence>
<organism evidence="2 3">
    <name type="scientific">Protomyces lactucae-debilis</name>
    <dbReference type="NCBI Taxonomy" id="2754530"/>
    <lineage>
        <taxon>Eukaryota</taxon>
        <taxon>Fungi</taxon>
        <taxon>Dikarya</taxon>
        <taxon>Ascomycota</taxon>
        <taxon>Taphrinomycotina</taxon>
        <taxon>Taphrinomycetes</taxon>
        <taxon>Taphrinales</taxon>
        <taxon>Protomycetaceae</taxon>
        <taxon>Protomyces</taxon>
    </lineage>
</organism>
<dbReference type="SUPFAM" id="SSF48371">
    <property type="entry name" value="ARM repeat"/>
    <property type="match status" value="1"/>
</dbReference>
<dbReference type="AlphaFoldDB" id="A0A1Y2FID5"/>
<dbReference type="PROSITE" id="PS50166">
    <property type="entry name" value="IMPORTIN_B_NT"/>
    <property type="match status" value="1"/>
</dbReference>
<dbReference type="InterPro" id="IPR011989">
    <property type="entry name" value="ARM-like"/>
</dbReference>
<dbReference type="InterPro" id="IPR058537">
    <property type="entry name" value="TPR_TNPO3_IPO13_4th"/>
</dbReference>
<proteinExistence type="predicted"/>